<feature type="compositionally biased region" description="Polar residues" evidence="2">
    <location>
        <begin position="283"/>
        <end position="296"/>
    </location>
</feature>
<protein>
    <recommendedName>
        <fullName evidence="5">BAR domain-containing protein</fullName>
    </recommendedName>
</protein>
<dbReference type="AlphaFoldDB" id="A0A1C7M782"/>
<gene>
    <name evidence="3" type="ORF">A0H81_07444</name>
</gene>
<keyword evidence="4" id="KW-1185">Reference proteome</keyword>
<keyword evidence="1" id="KW-0175">Coiled coil</keyword>
<organism evidence="3 4">
    <name type="scientific">Grifola frondosa</name>
    <name type="common">Maitake</name>
    <name type="synonym">Polyporus frondosus</name>
    <dbReference type="NCBI Taxonomy" id="5627"/>
    <lineage>
        <taxon>Eukaryota</taxon>
        <taxon>Fungi</taxon>
        <taxon>Dikarya</taxon>
        <taxon>Basidiomycota</taxon>
        <taxon>Agaricomycotina</taxon>
        <taxon>Agaricomycetes</taxon>
        <taxon>Polyporales</taxon>
        <taxon>Grifolaceae</taxon>
        <taxon>Grifola</taxon>
    </lineage>
</organism>
<name>A0A1C7M782_GRIFR</name>
<proteinExistence type="predicted"/>
<sequence>MATSAAVPVLAERLDIHKSCKTLETVVNILNDYCEAANAIVALQKKLAKALRESASMKCTADIPANALNTSATIFEALSEVDSKFAKFADKECDGISTEVKKWFKKLSKAEKEHDARLATANGKIKAAVQAYERKAKKNPRDFAEEHTRYMNLLSTLGPEVNQDKYDHALFVTQRHSSTVYNLAACLSRMADAEWMRSFESVRKFSPTIGQLGEWRALCEGGWSGDVPGDLPDYNTGKTTTEPRPVNEHDSGEITGSPRPRELMPPTNEKPAPEYSSRDASEQENASRAVTPSGQSPVAPPQYFPEPGDKPEQHLERKSHSATSLASLASFPAPPTHFPIPPVSGAKLASPASIGPAKETETPSESRTSSGERDRDTGSHGRLALPVTPHAELATPITSPRLTAAKPSVETSLSNDKLVLKIAPTEESREFTGSRSNVQSASSPVSPSRKAAYVDDGEFGVRRSMDGGQQPKLRGAEPSLTAVVERSDTGKSQGSVVAALRDRYARPTVPSSPPPRGLPRLPTSVSSLANRYEPVAPTSPRHGTGSPAQERTRSSLDSFARMPDPPFLTEVLQRAGPRIEALEELELREREHDLRMKEREIEQRARELDREPSSTVVVIVLKPSSF</sequence>
<dbReference type="STRING" id="5627.A0A1C7M782"/>
<accession>A0A1C7M782</accession>
<feature type="compositionally biased region" description="Basic and acidic residues" evidence="2">
    <location>
        <begin position="307"/>
        <end position="319"/>
    </location>
</feature>
<comment type="caution">
    <text evidence="3">The sequence shown here is derived from an EMBL/GenBank/DDBJ whole genome shotgun (WGS) entry which is preliminary data.</text>
</comment>
<evidence type="ECO:0000313" key="4">
    <source>
        <dbReference type="Proteomes" id="UP000092993"/>
    </source>
</evidence>
<evidence type="ECO:0000313" key="3">
    <source>
        <dbReference type="EMBL" id="OBZ72236.1"/>
    </source>
</evidence>
<evidence type="ECO:0008006" key="5">
    <source>
        <dbReference type="Google" id="ProtNLM"/>
    </source>
</evidence>
<dbReference type="OrthoDB" id="2450055at2759"/>
<dbReference type="Proteomes" id="UP000092993">
    <property type="component" value="Unassembled WGS sequence"/>
</dbReference>
<feature type="region of interest" description="Disordered" evidence="2">
    <location>
        <begin position="226"/>
        <end position="564"/>
    </location>
</feature>
<evidence type="ECO:0000256" key="2">
    <source>
        <dbReference type="SAM" id="MobiDB-lite"/>
    </source>
</evidence>
<reference evidence="3 4" key="1">
    <citation type="submission" date="2016-03" db="EMBL/GenBank/DDBJ databases">
        <title>Whole genome sequencing of Grifola frondosa 9006-11.</title>
        <authorList>
            <person name="Min B."/>
            <person name="Park H."/>
            <person name="Kim J.-G."/>
            <person name="Cho H."/>
            <person name="Oh Y.-L."/>
            <person name="Kong W.-S."/>
            <person name="Choi I.-G."/>
        </authorList>
    </citation>
    <scope>NUCLEOTIDE SEQUENCE [LARGE SCALE GENOMIC DNA]</scope>
    <source>
        <strain evidence="3 4">9006-11</strain>
    </source>
</reference>
<feature type="coiled-coil region" evidence="1">
    <location>
        <begin position="582"/>
        <end position="611"/>
    </location>
</feature>
<feature type="compositionally biased region" description="Basic and acidic residues" evidence="2">
    <location>
        <begin position="370"/>
        <end position="379"/>
    </location>
</feature>
<feature type="compositionally biased region" description="Polar residues" evidence="2">
    <location>
        <begin position="433"/>
        <end position="446"/>
    </location>
</feature>
<dbReference type="OMA" id="KFADKEC"/>
<feature type="compositionally biased region" description="Low complexity" evidence="2">
    <location>
        <begin position="321"/>
        <end position="331"/>
    </location>
</feature>
<feature type="compositionally biased region" description="Pro residues" evidence="2">
    <location>
        <begin position="332"/>
        <end position="342"/>
    </location>
</feature>
<dbReference type="EMBL" id="LUGG01000009">
    <property type="protein sequence ID" value="OBZ72236.1"/>
    <property type="molecule type" value="Genomic_DNA"/>
</dbReference>
<evidence type="ECO:0000256" key="1">
    <source>
        <dbReference type="SAM" id="Coils"/>
    </source>
</evidence>